<dbReference type="EMBL" id="JBANRG010000042">
    <property type="protein sequence ID" value="KAK7447083.1"/>
    <property type="molecule type" value="Genomic_DNA"/>
</dbReference>
<dbReference type="Proteomes" id="UP001498398">
    <property type="component" value="Unassembled WGS sequence"/>
</dbReference>
<evidence type="ECO:0000313" key="1">
    <source>
        <dbReference type="EMBL" id="KAK7447083.1"/>
    </source>
</evidence>
<sequence>MRTKQSNSNRWCAISDLSSGFIEPTSSRQPHQMVGTTKLGEKPIGIHHRPSEYEQGSYHAILASVHDGSSPVNYARWVYIL</sequence>
<keyword evidence="2" id="KW-1185">Reference proteome</keyword>
<name>A0ABR1J1A2_9AGAR</name>
<organism evidence="1 2">
    <name type="scientific">Marasmiellus scandens</name>
    <dbReference type="NCBI Taxonomy" id="2682957"/>
    <lineage>
        <taxon>Eukaryota</taxon>
        <taxon>Fungi</taxon>
        <taxon>Dikarya</taxon>
        <taxon>Basidiomycota</taxon>
        <taxon>Agaricomycotina</taxon>
        <taxon>Agaricomycetes</taxon>
        <taxon>Agaricomycetidae</taxon>
        <taxon>Agaricales</taxon>
        <taxon>Marasmiineae</taxon>
        <taxon>Omphalotaceae</taxon>
        <taxon>Marasmiellus</taxon>
    </lineage>
</organism>
<reference evidence="1 2" key="1">
    <citation type="submission" date="2024-01" db="EMBL/GenBank/DDBJ databases">
        <title>A draft genome for the cacao thread blight pathogen Marasmiellus scandens.</title>
        <authorList>
            <person name="Baruah I.K."/>
            <person name="Leung J."/>
            <person name="Bukari Y."/>
            <person name="Amoako-Attah I."/>
            <person name="Meinhardt L.W."/>
            <person name="Bailey B.A."/>
            <person name="Cohen S.P."/>
        </authorList>
    </citation>
    <scope>NUCLEOTIDE SEQUENCE [LARGE SCALE GENOMIC DNA]</scope>
    <source>
        <strain evidence="1 2">GH-19</strain>
    </source>
</reference>
<accession>A0ABR1J1A2</accession>
<protein>
    <submittedName>
        <fullName evidence="1">Uncharacterized protein</fullName>
    </submittedName>
</protein>
<evidence type="ECO:0000313" key="2">
    <source>
        <dbReference type="Proteomes" id="UP001498398"/>
    </source>
</evidence>
<comment type="caution">
    <text evidence="1">The sequence shown here is derived from an EMBL/GenBank/DDBJ whole genome shotgun (WGS) entry which is preliminary data.</text>
</comment>
<gene>
    <name evidence="1" type="ORF">VKT23_014297</name>
</gene>
<proteinExistence type="predicted"/>